<evidence type="ECO:0000313" key="1">
    <source>
        <dbReference type="EMBL" id="CAJ0585761.1"/>
    </source>
</evidence>
<reference evidence="1" key="1">
    <citation type="submission" date="2023-06" db="EMBL/GenBank/DDBJ databases">
        <authorList>
            <person name="Delattre M."/>
        </authorList>
    </citation>
    <scope>NUCLEOTIDE SEQUENCE</scope>
    <source>
        <strain evidence="1">AF72</strain>
    </source>
</reference>
<organism evidence="1 2">
    <name type="scientific">Mesorhabditis spiculigera</name>
    <dbReference type="NCBI Taxonomy" id="96644"/>
    <lineage>
        <taxon>Eukaryota</taxon>
        <taxon>Metazoa</taxon>
        <taxon>Ecdysozoa</taxon>
        <taxon>Nematoda</taxon>
        <taxon>Chromadorea</taxon>
        <taxon>Rhabditida</taxon>
        <taxon>Rhabditina</taxon>
        <taxon>Rhabditomorpha</taxon>
        <taxon>Rhabditoidea</taxon>
        <taxon>Rhabditidae</taxon>
        <taxon>Mesorhabditinae</taxon>
        <taxon>Mesorhabditis</taxon>
    </lineage>
</organism>
<dbReference type="EMBL" id="CATQJA010002706">
    <property type="protein sequence ID" value="CAJ0585761.1"/>
    <property type="molecule type" value="Genomic_DNA"/>
</dbReference>
<keyword evidence="2" id="KW-1185">Reference proteome</keyword>
<name>A0AA36DFV9_9BILA</name>
<protein>
    <submittedName>
        <fullName evidence="1">Uncharacterized protein</fullName>
    </submittedName>
</protein>
<feature type="non-terminal residue" evidence="1">
    <location>
        <position position="225"/>
    </location>
</feature>
<proteinExistence type="predicted"/>
<dbReference type="Proteomes" id="UP001177023">
    <property type="component" value="Unassembled WGS sequence"/>
</dbReference>
<sequence length="225" mass="24880">MPPRKEPGKFRRFCLGTFGLCPKRDREVAFGVDRVESKEEAIAEAGTKEHDPEMTLTYVTTTMRGGGVTIDENGLVLAVDESTHWKYAVQIGDKIRAYGGYIPSMEVIENVGPGLVLIEKKIRDADGETLLAMALREAMLWAFCLGTMCATCIQPTIQNVRKLGHVSVCQGCQKDVKNWKGHEGCGGAHEITDTDFNRKCVECKVRFVCLPGFVPTKKQLAVLNK</sequence>
<dbReference type="AlphaFoldDB" id="A0AA36DFV9"/>
<evidence type="ECO:0000313" key="2">
    <source>
        <dbReference type="Proteomes" id="UP001177023"/>
    </source>
</evidence>
<accession>A0AA36DFV9</accession>
<comment type="caution">
    <text evidence="1">The sequence shown here is derived from an EMBL/GenBank/DDBJ whole genome shotgun (WGS) entry which is preliminary data.</text>
</comment>
<gene>
    <name evidence="1" type="ORF">MSPICULIGERA_LOCUS23772</name>
</gene>